<evidence type="ECO:0000313" key="8">
    <source>
        <dbReference type="Proteomes" id="UP001516023"/>
    </source>
</evidence>
<comment type="caution">
    <text evidence="7">The sequence shown here is derived from an EMBL/GenBank/DDBJ whole genome shotgun (WGS) entry which is preliminary data.</text>
</comment>
<dbReference type="EMBL" id="JABMIG020000065">
    <property type="protein sequence ID" value="KAL3796130.1"/>
    <property type="molecule type" value="Genomic_DNA"/>
</dbReference>
<dbReference type="Gene3D" id="6.10.140.2220">
    <property type="match status" value="1"/>
</dbReference>
<keyword evidence="3" id="KW-0862">Zinc</keyword>
<keyword evidence="8" id="KW-1185">Reference proteome</keyword>
<dbReference type="Pfam" id="PF01753">
    <property type="entry name" value="zf-MYND"/>
    <property type="match status" value="1"/>
</dbReference>
<evidence type="ECO:0000259" key="6">
    <source>
        <dbReference type="PROSITE" id="PS50865"/>
    </source>
</evidence>
<dbReference type="Proteomes" id="UP001516023">
    <property type="component" value="Unassembled WGS sequence"/>
</dbReference>
<evidence type="ECO:0000313" key="7">
    <source>
        <dbReference type="EMBL" id="KAL3796130.1"/>
    </source>
</evidence>
<proteinExistence type="predicted"/>
<protein>
    <recommendedName>
        <fullName evidence="6">MYND-type domain-containing protein</fullName>
    </recommendedName>
</protein>
<name>A0ABD3Q716_9STRA</name>
<dbReference type="PROSITE" id="PS50865">
    <property type="entry name" value="ZF_MYND_2"/>
    <property type="match status" value="1"/>
</dbReference>
<dbReference type="SUPFAM" id="SSF144232">
    <property type="entry name" value="HIT/MYND zinc finger-like"/>
    <property type="match status" value="1"/>
</dbReference>
<reference evidence="7 8" key="1">
    <citation type="journal article" date="2020" name="G3 (Bethesda)">
        <title>Improved Reference Genome for Cyclotella cryptica CCMP332, a Model for Cell Wall Morphogenesis, Salinity Adaptation, and Lipid Production in Diatoms (Bacillariophyta).</title>
        <authorList>
            <person name="Roberts W.R."/>
            <person name="Downey K.M."/>
            <person name="Ruck E.C."/>
            <person name="Traller J.C."/>
            <person name="Alverson A.J."/>
        </authorList>
    </citation>
    <scope>NUCLEOTIDE SEQUENCE [LARGE SCALE GENOMIC DNA]</scope>
    <source>
        <strain evidence="7 8">CCMP332</strain>
    </source>
</reference>
<keyword evidence="2 4" id="KW-0863">Zinc-finger</keyword>
<organism evidence="7 8">
    <name type="scientific">Cyclotella cryptica</name>
    <dbReference type="NCBI Taxonomy" id="29204"/>
    <lineage>
        <taxon>Eukaryota</taxon>
        <taxon>Sar</taxon>
        <taxon>Stramenopiles</taxon>
        <taxon>Ochrophyta</taxon>
        <taxon>Bacillariophyta</taxon>
        <taxon>Coscinodiscophyceae</taxon>
        <taxon>Thalassiosirophycidae</taxon>
        <taxon>Stephanodiscales</taxon>
        <taxon>Stephanodiscaceae</taxon>
        <taxon>Cyclotella</taxon>
    </lineage>
</organism>
<evidence type="ECO:0000256" key="1">
    <source>
        <dbReference type="ARBA" id="ARBA00022723"/>
    </source>
</evidence>
<dbReference type="InterPro" id="IPR002893">
    <property type="entry name" value="Znf_MYND"/>
</dbReference>
<feature type="compositionally biased region" description="Polar residues" evidence="5">
    <location>
        <begin position="1"/>
        <end position="10"/>
    </location>
</feature>
<dbReference type="GO" id="GO:0008270">
    <property type="term" value="F:zinc ion binding"/>
    <property type="evidence" value="ECO:0007669"/>
    <property type="project" value="UniProtKB-KW"/>
</dbReference>
<evidence type="ECO:0000256" key="3">
    <source>
        <dbReference type="ARBA" id="ARBA00022833"/>
    </source>
</evidence>
<dbReference type="AlphaFoldDB" id="A0ABD3Q716"/>
<accession>A0ABD3Q716</accession>
<evidence type="ECO:0000256" key="5">
    <source>
        <dbReference type="SAM" id="MobiDB-lite"/>
    </source>
</evidence>
<feature type="region of interest" description="Disordered" evidence="5">
    <location>
        <begin position="1"/>
        <end position="25"/>
    </location>
</feature>
<evidence type="ECO:0000256" key="4">
    <source>
        <dbReference type="PROSITE-ProRule" id="PRU00134"/>
    </source>
</evidence>
<feature type="domain" description="MYND-type" evidence="6">
    <location>
        <begin position="37"/>
        <end position="86"/>
    </location>
</feature>
<keyword evidence="1" id="KW-0479">Metal-binding</keyword>
<gene>
    <name evidence="7" type="ORF">HJC23_000633</name>
</gene>
<evidence type="ECO:0000256" key="2">
    <source>
        <dbReference type="ARBA" id="ARBA00022771"/>
    </source>
</evidence>
<sequence length="562" mass="63760">MANEYFTPQWQRPRRKNDVVPATSPTSNPPFWHEYPCLMCRQGRNQTAGPSNNNAMKRCSRCKATIYCSSTCQKLDFGEGKHKAHCVALGKLWEEKSRLEHLLWYGSLDDKCNGGKSKNPFDDDYEHPETQQKQQHEYPIIGKFWYDQPQTPLQKRTTEYCVVMLQLIQLLGRAESWRVSRIMSGQRDTFNNSASGWGSAGVLNPLSLELAIDLSFTLLHLDRTDGRVRLLIPSLLLEGGYYQEAYDFIKHWTRVDGCLMILDLALPGGADTNEEEQDNSHSIIGLQNQDMLESPTLWMDGEMVYPSIGMVFELAFLKCHLLSLLKCEQQAVIDTDGQYSTEVDTHHCKTLMQRVASVGKDELMRQVNVLLSVVHKWNPHLLPNFGQESYDARFGASPNSSANLLVKNRDSNASNKPRTPPALDTLLNRHPPGFELQYAFGNPGGGSIDEAASIWQRDMILWHVINPTTMEHLSVFCKELEANLVDTSVLTGEVEENIPEYSGTGLDENPKSRAIKENNVAQRKEAEELVAKLKRENPDRTMDQIMMHPEMAALMIKHLHTE</sequence>